<organism evidence="1 2">
    <name type="scientific">Priapulus caudatus</name>
    <name type="common">Priapulid worm</name>
    <dbReference type="NCBI Taxonomy" id="37621"/>
    <lineage>
        <taxon>Eukaryota</taxon>
        <taxon>Metazoa</taxon>
        <taxon>Ecdysozoa</taxon>
        <taxon>Scalidophora</taxon>
        <taxon>Priapulida</taxon>
        <taxon>Priapulimorpha</taxon>
        <taxon>Priapulimorphida</taxon>
        <taxon>Priapulidae</taxon>
        <taxon>Priapulus</taxon>
    </lineage>
</organism>
<dbReference type="RefSeq" id="XP_014676883.1">
    <property type="nucleotide sequence ID" value="XM_014821397.1"/>
</dbReference>
<protein>
    <submittedName>
        <fullName evidence="2">Ataxin-10-like</fullName>
    </submittedName>
</protein>
<evidence type="ECO:0000313" key="2">
    <source>
        <dbReference type="RefSeq" id="XP_014676883.1"/>
    </source>
</evidence>
<reference evidence="2" key="1">
    <citation type="submission" date="2025-08" db="UniProtKB">
        <authorList>
            <consortium name="RefSeq"/>
        </authorList>
    </citation>
    <scope>IDENTIFICATION</scope>
</reference>
<feature type="non-terminal residue" evidence="2">
    <location>
        <position position="410"/>
    </location>
</feature>
<dbReference type="InterPro" id="IPR051374">
    <property type="entry name" value="Ataxin-10/CTR86_families"/>
</dbReference>
<dbReference type="GeneID" id="106816768"/>
<dbReference type="Proteomes" id="UP000695022">
    <property type="component" value="Unplaced"/>
</dbReference>
<gene>
    <name evidence="2" type="primary">LOC106816768</name>
</gene>
<accession>A0ABM1EXG2</accession>
<name>A0ABM1EXG2_PRICU</name>
<proteinExistence type="predicted"/>
<sequence>MFKNKILLSSLEVNLFHKQSTADDVLQQMKDLTSLCKMPENRVNVQEEDYVAVKRIIIMSDACHVMHESQFPLELRLTSIATVTECFRTLRNLCADCLANQDSIRNNGTFAATRDIFVQLLVCNEGQDEGSGEHIREDLAETPAVNLAIRCAVQFLGNFVTANESNQELVWNELRPHFRTVLAGADLTAANYCCMLLLNMPSCRERILSDDSSRRLLDAVVLLVTRHEAEWGIFLLEKCVAEESFYSHTYPTLSAASKLAVLDLVSAQISSQDGSTESVVTDVPIECLRHVCEEFRNLCSCIIDSSSKRSVEPELMTRMLGVLCTATAQRGCYDALLDEPHLVACAVKLLQRVHAIETADDAKIAEERKTGDRKSADLDVRDDSAIYGFKRDLIRLLGNLCYRHRVNQDQ</sequence>
<keyword evidence="1" id="KW-1185">Reference proteome</keyword>
<evidence type="ECO:0000313" key="1">
    <source>
        <dbReference type="Proteomes" id="UP000695022"/>
    </source>
</evidence>
<dbReference type="PANTHER" id="PTHR13255">
    <property type="entry name" value="ATAXIN-10"/>
    <property type="match status" value="1"/>
</dbReference>
<dbReference type="PANTHER" id="PTHR13255:SF0">
    <property type="entry name" value="ATAXIN-10"/>
    <property type="match status" value="1"/>
</dbReference>